<sequence length="91" mass="9486">MPLPLPSESPRALLARFLTDTSGAVVTDWVVLTAAIAGIGVAVVTITNVGVERSSSNIQKCLEIQGDKWGGTNGGDYGQRLESIQNECGAL</sequence>
<gene>
    <name evidence="2" type="ORF">SAMN04488001_2278</name>
</gene>
<organism evidence="2 3">
    <name type="scientific">Litoreibacter albidus</name>
    <dbReference type="NCBI Taxonomy" id="670155"/>
    <lineage>
        <taxon>Bacteria</taxon>
        <taxon>Pseudomonadati</taxon>
        <taxon>Pseudomonadota</taxon>
        <taxon>Alphaproteobacteria</taxon>
        <taxon>Rhodobacterales</taxon>
        <taxon>Roseobacteraceae</taxon>
        <taxon>Litoreibacter</taxon>
    </lineage>
</organism>
<evidence type="ECO:0000313" key="3">
    <source>
        <dbReference type="Proteomes" id="UP000199441"/>
    </source>
</evidence>
<dbReference type="EMBL" id="FNOI01000003">
    <property type="protein sequence ID" value="SDX02415.1"/>
    <property type="molecule type" value="Genomic_DNA"/>
</dbReference>
<name>A0A1H2YBS2_9RHOB</name>
<keyword evidence="1" id="KW-1133">Transmembrane helix</keyword>
<evidence type="ECO:0008006" key="4">
    <source>
        <dbReference type="Google" id="ProtNLM"/>
    </source>
</evidence>
<proteinExistence type="predicted"/>
<dbReference type="RefSeq" id="WP_089947041.1">
    <property type="nucleotide sequence ID" value="NZ_FNOI01000003.1"/>
</dbReference>
<protein>
    <recommendedName>
        <fullName evidence="4">Flp pilus assembly protein, pilin Flp</fullName>
    </recommendedName>
</protein>
<dbReference type="AlphaFoldDB" id="A0A1H2YBS2"/>
<reference evidence="3" key="1">
    <citation type="submission" date="2016-10" db="EMBL/GenBank/DDBJ databases">
        <authorList>
            <person name="Varghese N."/>
            <person name="Submissions S."/>
        </authorList>
    </citation>
    <scope>NUCLEOTIDE SEQUENCE [LARGE SCALE GENOMIC DNA]</scope>
    <source>
        <strain evidence="3">DSM 26922</strain>
    </source>
</reference>
<dbReference type="STRING" id="670155.SAMN04488001_2278"/>
<dbReference type="Proteomes" id="UP000199441">
    <property type="component" value="Unassembled WGS sequence"/>
</dbReference>
<feature type="transmembrane region" description="Helical" evidence="1">
    <location>
        <begin position="29"/>
        <end position="51"/>
    </location>
</feature>
<keyword evidence="1" id="KW-0812">Transmembrane</keyword>
<evidence type="ECO:0000313" key="2">
    <source>
        <dbReference type="EMBL" id="SDX02415.1"/>
    </source>
</evidence>
<evidence type="ECO:0000256" key="1">
    <source>
        <dbReference type="SAM" id="Phobius"/>
    </source>
</evidence>
<keyword evidence="3" id="KW-1185">Reference proteome</keyword>
<keyword evidence="1" id="KW-0472">Membrane</keyword>
<accession>A0A1H2YBS2</accession>